<dbReference type="GO" id="GO:0006310">
    <property type="term" value="P:DNA recombination"/>
    <property type="evidence" value="ECO:0007669"/>
    <property type="project" value="InterPro"/>
</dbReference>
<dbReference type="SUPFAM" id="SSF103084">
    <property type="entry name" value="Holliday junction resolvase RusA"/>
    <property type="match status" value="1"/>
</dbReference>
<comment type="caution">
    <text evidence="1">The sequence shown here is derived from an EMBL/GenBank/DDBJ whole genome shotgun (WGS) entry which is preliminary data.</text>
</comment>
<dbReference type="GO" id="GO:0000287">
    <property type="term" value="F:magnesium ion binding"/>
    <property type="evidence" value="ECO:0007669"/>
    <property type="project" value="InterPro"/>
</dbReference>
<sequence length="146" mass="16312">MARAKSQQQAPITEKAFQPRTETLVLAWLLKELSPNARCHWSTKAGLVQQYRLHAKIVARQHLGFRPLTLRPPVHAVVTFLMPDRRRRDRDNMLAAFKPAWDGFQDAGLIEDDSTDKLSITIGATYAGKPGGVRVVLTEAQPAEGE</sequence>
<accession>A0A0F9P7U9</accession>
<evidence type="ECO:0000313" key="1">
    <source>
        <dbReference type="EMBL" id="KKN20457.1"/>
    </source>
</evidence>
<dbReference type="InterPro" id="IPR036614">
    <property type="entry name" value="RusA-like_sf"/>
</dbReference>
<dbReference type="EMBL" id="LAZR01003240">
    <property type="protein sequence ID" value="KKN20457.1"/>
    <property type="molecule type" value="Genomic_DNA"/>
</dbReference>
<dbReference type="Gene3D" id="3.30.1330.70">
    <property type="entry name" value="Holliday junction resolvase RusA"/>
    <property type="match status" value="1"/>
</dbReference>
<protein>
    <submittedName>
        <fullName evidence="1">Uncharacterized protein</fullName>
    </submittedName>
</protein>
<dbReference type="GO" id="GO:0006281">
    <property type="term" value="P:DNA repair"/>
    <property type="evidence" value="ECO:0007669"/>
    <property type="project" value="InterPro"/>
</dbReference>
<reference evidence="1" key="1">
    <citation type="journal article" date="2015" name="Nature">
        <title>Complex archaea that bridge the gap between prokaryotes and eukaryotes.</title>
        <authorList>
            <person name="Spang A."/>
            <person name="Saw J.H."/>
            <person name="Jorgensen S.L."/>
            <person name="Zaremba-Niedzwiedzka K."/>
            <person name="Martijn J."/>
            <person name="Lind A.E."/>
            <person name="van Eijk R."/>
            <person name="Schleper C."/>
            <person name="Guy L."/>
            <person name="Ettema T.J."/>
        </authorList>
    </citation>
    <scope>NUCLEOTIDE SEQUENCE</scope>
</reference>
<organism evidence="1">
    <name type="scientific">marine sediment metagenome</name>
    <dbReference type="NCBI Taxonomy" id="412755"/>
    <lineage>
        <taxon>unclassified sequences</taxon>
        <taxon>metagenomes</taxon>
        <taxon>ecological metagenomes</taxon>
    </lineage>
</organism>
<dbReference type="AlphaFoldDB" id="A0A0F9P7U9"/>
<name>A0A0F9P7U9_9ZZZZ</name>
<gene>
    <name evidence="1" type="ORF">LCGC14_0935380</name>
</gene>
<proteinExistence type="predicted"/>